<accession>A0A816PA71</accession>
<sequence>MTKSENSTTCSHFSFAKIQPSEDADADPDSYALEKFKLYETRALKSPNWLFGSRKPEESGSATKPGADDSEKGVTSSERVNDFCNLDWLSEPNDHEEYIFQSCIKSLLALYMYLSITSTNEANGWYGRMVVLSSVTKMKTAKSTDIMLNSFHFFVIRFMEPFDNDHELEQNSAEVLCMNTVDVMDIEEEEEETEMEKALNEYAQIGSSLGIIQTLQILRRRSLLAIQMARRR</sequence>
<evidence type="ECO:0000256" key="1">
    <source>
        <dbReference type="SAM" id="MobiDB-lite"/>
    </source>
</evidence>
<protein>
    <submittedName>
        <fullName evidence="2">(rape) hypothetical protein</fullName>
    </submittedName>
</protein>
<reference evidence="2" key="1">
    <citation type="submission" date="2021-01" db="EMBL/GenBank/DDBJ databases">
        <authorList>
            <consortium name="Genoscope - CEA"/>
            <person name="William W."/>
        </authorList>
    </citation>
    <scope>NUCLEOTIDE SEQUENCE</scope>
</reference>
<dbReference type="EMBL" id="HG994363">
    <property type="protein sequence ID" value="CAF2046132.1"/>
    <property type="molecule type" value="Genomic_DNA"/>
</dbReference>
<proteinExistence type="predicted"/>
<evidence type="ECO:0000313" key="2">
    <source>
        <dbReference type="EMBL" id="CAF2046132.1"/>
    </source>
</evidence>
<dbReference type="Proteomes" id="UP001295469">
    <property type="component" value="Chromosome A09"/>
</dbReference>
<gene>
    <name evidence="2" type="ORF">DARMORV10_A09P42140.1</name>
</gene>
<feature type="region of interest" description="Disordered" evidence="1">
    <location>
        <begin position="50"/>
        <end position="76"/>
    </location>
</feature>
<organism evidence="2">
    <name type="scientific">Brassica napus</name>
    <name type="common">Rape</name>
    <dbReference type="NCBI Taxonomy" id="3708"/>
    <lineage>
        <taxon>Eukaryota</taxon>
        <taxon>Viridiplantae</taxon>
        <taxon>Streptophyta</taxon>
        <taxon>Embryophyta</taxon>
        <taxon>Tracheophyta</taxon>
        <taxon>Spermatophyta</taxon>
        <taxon>Magnoliopsida</taxon>
        <taxon>eudicotyledons</taxon>
        <taxon>Gunneridae</taxon>
        <taxon>Pentapetalae</taxon>
        <taxon>rosids</taxon>
        <taxon>malvids</taxon>
        <taxon>Brassicales</taxon>
        <taxon>Brassicaceae</taxon>
        <taxon>Brassiceae</taxon>
        <taxon>Brassica</taxon>
    </lineage>
</organism>
<dbReference type="AlphaFoldDB" id="A0A816PA71"/>
<name>A0A816PA71_BRANA</name>